<comment type="function">
    <text evidence="8 9">Component of the 90S pre-ribosome involved in the maturation of rRNAs. Required for early cleavages of the pre-RNAs in the 40S ribosomal subunit maturation pathway.</text>
</comment>
<evidence type="ECO:0000256" key="2">
    <source>
        <dbReference type="ARBA" id="ARBA00009418"/>
    </source>
</evidence>
<feature type="region of interest" description="Disordered" evidence="10">
    <location>
        <begin position="1"/>
        <end position="182"/>
    </location>
</feature>
<dbReference type="OrthoDB" id="448446at2759"/>
<feature type="compositionally biased region" description="Acidic residues" evidence="10">
    <location>
        <begin position="45"/>
        <end position="82"/>
    </location>
</feature>
<feature type="compositionally biased region" description="Low complexity" evidence="10">
    <location>
        <begin position="1"/>
        <end position="19"/>
    </location>
</feature>
<comment type="similarity">
    <text evidence="2 9">Belongs to the RRP36 family.</text>
</comment>
<feature type="region of interest" description="Disordered" evidence="10">
    <location>
        <begin position="269"/>
        <end position="308"/>
    </location>
</feature>
<dbReference type="PANTHER" id="PTHR21738">
    <property type="entry name" value="RIBOSOMAL RNA PROCESSING PROTEIN 36 HOMOLOG"/>
    <property type="match status" value="1"/>
</dbReference>
<evidence type="ECO:0000256" key="7">
    <source>
        <dbReference type="ARBA" id="ARBA00023274"/>
    </source>
</evidence>
<evidence type="ECO:0000256" key="6">
    <source>
        <dbReference type="ARBA" id="ARBA00023242"/>
    </source>
</evidence>
<dbReference type="Proteomes" id="UP000279259">
    <property type="component" value="Unassembled WGS sequence"/>
</dbReference>
<dbReference type="Pfam" id="PF06102">
    <property type="entry name" value="RRP36"/>
    <property type="match status" value="1"/>
</dbReference>
<reference evidence="11 12" key="1">
    <citation type="submission" date="2018-11" db="EMBL/GenBank/DDBJ databases">
        <title>Genome sequence of Saitozyma podzolica DSM 27192.</title>
        <authorList>
            <person name="Aliyu H."/>
            <person name="Gorte O."/>
            <person name="Ochsenreither K."/>
        </authorList>
    </citation>
    <scope>NUCLEOTIDE SEQUENCE [LARGE SCALE GENOMIC DNA]</scope>
    <source>
        <strain evidence="11 12">DSM 27192</strain>
    </source>
</reference>
<gene>
    <name evidence="11" type="primary">RRP36</name>
    <name evidence="11" type="ORF">EHS25_007631</name>
</gene>
<keyword evidence="5" id="KW-0175">Coiled coil</keyword>
<evidence type="ECO:0000256" key="3">
    <source>
        <dbReference type="ARBA" id="ARBA00022517"/>
    </source>
</evidence>
<feature type="compositionally biased region" description="Acidic residues" evidence="10">
    <location>
        <begin position="27"/>
        <end position="37"/>
    </location>
</feature>
<sequence>MARRSAVPSRADARSAPARKYASPDDGVLDEDSEVDEFALGREDEPSDEELEEEEEQEGMVQWEPDDWEGEEDEMESDDEDDMTRLREGLTSLPLAAVMKAQRSLRKSPSDSGSENEAGPSMPKEQRLAEMKMKLAQMQQRKGKGKASVSIHESEEAAAPSADLKRQSKHAPVAMSTKRQVSRLRQVVDVQKQDRRDPRFSSVSGQVNVDLHAKAYDFLPGMLSAEFDALKTAVAMAVKAERTCAWADKPARTAERERLEAELGKQRTRLERTRREARDREVLAKVKKEEREKQKQGKGAWHMKQSEKRDLLLKSRFESLEEEGAKRR</sequence>
<evidence type="ECO:0000256" key="8">
    <source>
        <dbReference type="ARBA" id="ARBA00025053"/>
    </source>
</evidence>
<comment type="subcellular location">
    <subcellularLocation>
        <location evidence="1 9">Nucleus</location>
        <location evidence="1 9">Nucleolus</location>
    </subcellularLocation>
</comment>
<dbReference type="STRING" id="1890683.A0A427YQD6"/>
<dbReference type="InterPro" id="IPR009292">
    <property type="entry name" value="RRP36"/>
</dbReference>
<evidence type="ECO:0000256" key="5">
    <source>
        <dbReference type="ARBA" id="ARBA00023054"/>
    </source>
</evidence>
<dbReference type="GO" id="GO:0005730">
    <property type="term" value="C:nucleolus"/>
    <property type="evidence" value="ECO:0007669"/>
    <property type="project" value="UniProtKB-SubCell"/>
</dbReference>
<accession>A0A427YQD6</accession>
<dbReference type="GO" id="GO:0030686">
    <property type="term" value="C:90S preribosome"/>
    <property type="evidence" value="ECO:0007669"/>
    <property type="project" value="TreeGrafter"/>
</dbReference>
<comment type="subunit">
    <text evidence="9">Associates with 90S and pre-40S pre-ribosomal particles.</text>
</comment>
<feature type="compositionally biased region" description="Basic and acidic residues" evidence="10">
    <location>
        <begin position="269"/>
        <end position="295"/>
    </location>
</feature>
<dbReference type="AlphaFoldDB" id="A0A427YQD6"/>
<dbReference type="PANTHER" id="PTHR21738:SF0">
    <property type="entry name" value="RIBOSOMAL RNA PROCESSING PROTEIN 36 HOMOLOG"/>
    <property type="match status" value="1"/>
</dbReference>
<evidence type="ECO:0000256" key="1">
    <source>
        <dbReference type="ARBA" id="ARBA00004604"/>
    </source>
</evidence>
<keyword evidence="4 9" id="KW-0698">rRNA processing</keyword>
<dbReference type="EMBL" id="RSCD01000004">
    <property type="protein sequence ID" value="RSH93277.1"/>
    <property type="molecule type" value="Genomic_DNA"/>
</dbReference>
<protein>
    <recommendedName>
        <fullName evidence="9">rRNA biogenesis protein RRP36</fullName>
    </recommendedName>
</protein>
<feature type="compositionally biased region" description="Basic and acidic residues" evidence="10">
    <location>
        <begin position="124"/>
        <end position="133"/>
    </location>
</feature>
<proteinExistence type="inferred from homology"/>
<organism evidence="11 12">
    <name type="scientific">Saitozyma podzolica</name>
    <dbReference type="NCBI Taxonomy" id="1890683"/>
    <lineage>
        <taxon>Eukaryota</taxon>
        <taxon>Fungi</taxon>
        <taxon>Dikarya</taxon>
        <taxon>Basidiomycota</taxon>
        <taxon>Agaricomycotina</taxon>
        <taxon>Tremellomycetes</taxon>
        <taxon>Tremellales</taxon>
        <taxon>Trimorphomycetaceae</taxon>
        <taxon>Saitozyma</taxon>
    </lineage>
</organism>
<evidence type="ECO:0000256" key="9">
    <source>
        <dbReference type="RuleBase" id="RU368027"/>
    </source>
</evidence>
<keyword evidence="3 9" id="KW-0690">Ribosome biogenesis</keyword>
<evidence type="ECO:0000313" key="12">
    <source>
        <dbReference type="Proteomes" id="UP000279259"/>
    </source>
</evidence>
<evidence type="ECO:0000256" key="4">
    <source>
        <dbReference type="ARBA" id="ARBA00022552"/>
    </source>
</evidence>
<dbReference type="GO" id="GO:0000462">
    <property type="term" value="P:maturation of SSU-rRNA from tricistronic rRNA transcript (SSU-rRNA, 5.8S rRNA, LSU-rRNA)"/>
    <property type="evidence" value="ECO:0007669"/>
    <property type="project" value="TreeGrafter"/>
</dbReference>
<evidence type="ECO:0000256" key="10">
    <source>
        <dbReference type="SAM" id="MobiDB-lite"/>
    </source>
</evidence>
<keyword evidence="12" id="KW-1185">Reference proteome</keyword>
<evidence type="ECO:0000313" key="11">
    <source>
        <dbReference type="EMBL" id="RSH93277.1"/>
    </source>
</evidence>
<keyword evidence="6 9" id="KW-0539">Nucleus</keyword>
<name>A0A427YQD6_9TREE</name>
<comment type="caution">
    <text evidence="11">The sequence shown here is derived from an EMBL/GenBank/DDBJ whole genome shotgun (WGS) entry which is preliminary data.</text>
</comment>
<keyword evidence="7 9" id="KW-0687">Ribonucleoprotein</keyword>